<feature type="transmembrane region" description="Helical" evidence="6">
    <location>
        <begin position="250"/>
        <end position="270"/>
    </location>
</feature>
<feature type="transmembrane region" description="Helical" evidence="6">
    <location>
        <begin position="16"/>
        <end position="38"/>
    </location>
</feature>
<feature type="transmembrane region" description="Helical" evidence="6">
    <location>
        <begin position="290"/>
        <end position="314"/>
    </location>
</feature>
<organism evidence="7 8">
    <name type="scientific">Pseudomonas kielensis</name>
    <dbReference type="NCBI Taxonomy" id="2762577"/>
    <lineage>
        <taxon>Bacteria</taxon>
        <taxon>Pseudomonadati</taxon>
        <taxon>Pseudomonadota</taxon>
        <taxon>Gammaproteobacteria</taxon>
        <taxon>Pseudomonadales</taxon>
        <taxon>Pseudomonadaceae</taxon>
        <taxon>Pseudomonas</taxon>
    </lineage>
</organism>
<evidence type="ECO:0000313" key="7">
    <source>
        <dbReference type="EMBL" id="MBC2688391.1"/>
    </source>
</evidence>
<dbReference type="PANTHER" id="PTHR30250:SF11">
    <property type="entry name" value="O-ANTIGEN TRANSPORTER-RELATED"/>
    <property type="match status" value="1"/>
</dbReference>
<evidence type="ECO:0000256" key="1">
    <source>
        <dbReference type="ARBA" id="ARBA00004651"/>
    </source>
</evidence>
<keyword evidence="5 6" id="KW-0472">Membrane</keyword>
<comment type="subcellular location">
    <subcellularLocation>
        <location evidence="1">Cell membrane</location>
        <topology evidence="1">Multi-pass membrane protein</topology>
    </subcellularLocation>
</comment>
<evidence type="ECO:0000256" key="6">
    <source>
        <dbReference type="SAM" id="Phobius"/>
    </source>
</evidence>
<feature type="transmembrane region" description="Helical" evidence="6">
    <location>
        <begin position="390"/>
        <end position="412"/>
    </location>
</feature>
<evidence type="ECO:0000256" key="3">
    <source>
        <dbReference type="ARBA" id="ARBA00022692"/>
    </source>
</evidence>
<comment type="caution">
    <text evidence="7">The sequence shown here is derived from an EMBL/GenBank/DDBJ whole genome shotgun (WGS) entry which is preliminary data.</text>
</comment>
<feature type="transmembrane region" description="Helical" evidence="6">
    <location>
        <begin position="216"/>
        <end position="238"/>
    </location>
</feature>
<feature type="transmembrane region" description="Helical" evidence="6">
    <location>
        <begin position="334"/>
        <end position="358"/>
    </location>
</feature>
<dbReference type="GO" id="GO:0005886">
    <property type="term" value="C:plasma membrane"/>
    <property type="evidence" value="ECO:0007669"/>
    <property type="project" value="UniProtKB-SubCell"/>
</dbReference>
<dbReference type="Proteomes" id="UP000526003">
    <property type="component" value="Unassembled WGS sequence"/>
</dbReference>
<evidence type="ECO:0000313" key="8">
    <source>
        <dbReference type="Proteomes" id="UP000526003"/>
    </source>
</evidence>
<gene>
    <name evidence="7" type="ORF">H7995_01115</name>
</gene>
<feature type="transmembrane region" description="Helical" evidence="6">
    <location>
        <begin position="177"/>
        <end position="195"/>
    </location>
</feature>
<dbReference type="RefSeq" id="WP_182343263.1">
    <property type="nucleotide sequence ID" value="NZ_CP090311.1"/>
</dbReference>
<dbReference type="PANTHER" id="PTHR30250">
    <property type="entry name" value="PST FAMILY PREDICTED COLANIC ACID TRANSPORTER"/>
    <property type="match status" value="1"/>
</dbReference>
<evidence type="ECO:0000256" key="4">
    <source>
        <dbReference type="ARBA" id="ARBA00022989"/>
    </source>
</evidence>
<feature type="transmembrane region" description="Helical" evidence="6">
    <location>
        <begin position="50"/>
        <end position="74"/>
    </location>
</feature>
<dbReference type="EMBL" id="JACMYG010000001">
    <property type="protein sequence ID" value="MBC2688391.1"/>
    <property type="molecule type" value="Genomic_DNA"/>
</dbReference>
<keyword evidence="4 6" id="KW-1133">Transmembrane helix</keyword>
<feature type="transmembrane region" description="Helical" evidence="6">
    <location>
        <begin position="86"/>
        <end position="107"/>
    </location>
</feature>
<protein>
    <submittedName>
        <fullName evidence="7">Oligosaccharide flippase family protein</fullName>
    </submittedName>
</protein>
<evidence type="ECO:0000256" key="5">
    <source>
        <dbReference type="ARBA" id="ARBA00023136"/>
    </source>
</evidence>
<proteinExistence type="predicted"/>
<evidence type="ECO:0000256" key="2">
    <source>
        <dbReference type="ARBA" id="ARBA00022475"/>
    </source>
</evidence>
<dbReference type="InterPro" id="IPR050833">
    <property type="entry name" value="Poly_Biosynth_Transport"/>
</dbReference>
<dbReference type="AlphaFoldDB" id="A0A7X1KW04"/>
<accession>A0A7X1KW04</accession>
<keyword evidence="2" id="KW-1003">Cell membrane</keyword>
<name>A0A7X1KW04_9PSED</name>
<reference evidence="7 8" key="1">
    <citation type="submission" date="2020-08" db="EMBL/GenBank/DDBJ databases">
        <title>Pseudomonas sp. nov.</title>
        <authorList>
            <person name="Gieschler S."/>
            <person name="Fiedler G."/>
            <person name="Brinks E."/>
            <person name="Boehnlein C."/>
            <person name="Franz C.M.A.P."/>
            <person name="Kabisch J."/>
        </authorList>
    </citation>
    <scope>NUCLEOTIDE SEQUENCE [LARGE SCALE GENOMIC DNA]</scope>
    <source>
        <strain evidence="7 8">MBT-1</strain>
    </source>
</reference>
<sequence>MSGSLSWARLGRRGYGVFWVIGGQAAQSLTSFLTGLVLGRCVSQEALGAYALGLSFCFLIISLGDTLIATPYTYLRASGEGEPHALFSSALWGSAALGLVVALVLTLLHQFGAGLPSELWPALPLAVMGLVMREFLRRHFYVINRSRQALVLDLTSAVGQLAALGVLAWAGWLSAEAVFFAIAGVCALSFALSLPQAQASFFWPPLRQLATQWRAFLAYGGWLVAGGLCHVASVQLYPWLALLGGGQAMAGLYAACIAVTNLINPLLIALTNHFRPRFIAHYQEAGRAHLLPYMLLRALPFLLPALGFVLLAWLAGEPLLGLLYGPDFSKGGPALVYLAFGLLAVAAAAPIQLGLLALRAPVSNLFYHGTNLTVLVVMALIWHDRLSLELLAQFYCGANVAGLLMLATMFLVMAKKTNRCTGEIQASD</sequence>
<keyword evidence="3 6" id="KW-0812">Transmembrane</keyword>
<feature type="transmembrane region" description="Helical" evidence="6">
    <location>
        <begin position="148"/>
        <end position="171"/>
    </location>
</feature>
<keyword evidence="8" id="KW-1185">Reference proteome</keyword>
<feature type="transmembrane region" description="Helical" evidence="6">
    <location>
        <begin position="365"/>
        <end position="384"/>
    </location>
</feature>